<name>A0A7M7SU65_STRPU</name>
<dbReference type="InterPro" id="IPR006621">
    <property type="entry name" value="Nose-resist-to-fluoxetine_N"/>
</dbReference>
<reference evidence="6" key="1">
    <citation type="submission" date="2015-02" db="EMBL/GenBank/DDBJ databases">
        <title>Genome sequencing for Strongylocentrotus purpuratus.</title>
        <authorList>
            <person name="Murali S."/>
            <person name="Liu Y."/>
            <person name="Vee V."/>
            <person name="English A."/>
            <person name="Wang M."/>
            <person name="Skinner E."/>
            <person name="Han Y."/>
            <person name="Muzny D.M."/>
            <person name="Worley K.C."/>
            <person name="Gibbs R.A."/>
        </authorList>
    </citation>
    <scope>NUCLEOTIDE SEQUENCE</scope>
</reference>
<feature type="transmembrane region" description="Helical" evidence="2">
    <location>
        <begin position="676"/>
        <end position="699"/>
    </location>
</feature>
<organism evidence="5 6">
    <name type="scientific">Strongylocentrotus purpuratus</name>
    <name type="common">Purple sea urchin</name>
    <dbReference type="NCBI Taxonomy" id="7668"/>
    <lineage>
        <taxon>Eukaryota</taxon>
        <taxon>Metazoa</taxon>
        <taxon>Echinodermata</taxon>
        <taxon>Eleutherozoa</taxon>
        <taxon>Echinozoa</taxon>
        <taxon>Echinoidea</taxon>
        <taxon>Euechinoidea</taxon>
        <taxon>Echinacea</taxon>
        <taxon>Camarodonta</taxon>
        <taxon>Echinidea</taxon>
        <taxon>Strongylocentrotidae</taxon>
        <taxon>Strongylocentrotus</taxon>
    </lineage>
</organism>
<dbReference type="InterPro" id="IPR052728">
    <property type="entry name" value="O2_lipid_transport_reg"/>
</dbReference>
<keyword evidence="2" id="KW-1133">Transmembrane helix</keyword>
<dbReference type="RefSeq" id="XP_030831669.1">
    <property type="nucleotide sequence ID" value="XM_030975809.1"/>
</dbReference>
<evidence type="ECO:0000259" key="4">
    <source>
        <dbReference type="SMART" id="SM00703"/>
    </source>
</evidence>
<feature type="transmembrane region" description="Helical" evidence="2">
    <location>
        <begin position="633"/>
        <end position="656"/>
    </location>
</feature>
<dbReference type="GO" id="GO:0016747">
    <property type="term" value="F:acyltransferase activity, transferring groups other than amino-acyl groups"/>
    <property type="evidence" value="ECO:0007669"/>
    <property type="project" value="InterPro"/>
</dbReference>
<dbReference type="KEGG" id="spu:588199"/>
<feature type="chain" id="PRO_5029848836" description="Nose resistant-to-fluoxetine protein N-terminal domain-containing protein" evidence="3">
    <location>
        <begin position="31"/>
        <end position="709"/>
    </location>
</feature>
<feature type="region of interest" description="Disordered" evidence="1">
    <location>
        <begin position="239"/>
        <end position="258"/>
    </location>
</feature>
<feature type="signal peptide" evidence="3">
    <location>
        <begin position="1"/>
        <end position="30"/>
    </location>
</feature>
<dbReference type="OMA" id="ERNECED"/>
<feature type="transmembrane region" description="Helical" evidence="2">
    <location>
        <begin position="481"/>
        <end position="504"/>
    </location>
</feature>
<evidence type="ECO:0000313" key="5">
    <source>
        <dbReference type="EnsemblMetazoa" id="XP_030831669"/>
    </source>
</evidence>
<dbReference type="PANTHER" id="PTHR11161">
    <property type="entry name" value="O-ACYLTRANSFERASE"/>
    <property type="match status" value="1"/>
</dbReference>
<dbReference type="Proteomes" id="UP000007110">
    <property type="component" value="Unassembled WGS sequence"/>
</dbReference>
<accession>A0A7M7SU65</accession>
<feature type="transmembrane region" description="Helical" evidence="2">
    <location>
        <begin position="353"/>
        <end position="373"/>
    </location>
</feature>
<evidence type="ECO:0000256" key="2">
    <source>
        <dbReference type="SAM" id="Phobius"/>
    </source>
</evidence>
<keyword evidence="3" id="KW-0732">Signal</keyword>
<feature type="transmembrane region" description="Helical" evidence="2">
    <location>
        <begin position="562"/>
        <end position="583"/>
    </location>
</feature>
<dbReference type="Pfam" id="PF01757">
    <property type="entry name" value="Acyl_transf_3"/>
    <property type="match status" value="1"/>
</dbReference>
<dbReference type="Pfam" id="PF20146">
    <property type="entry name" value="NRF"/>
    <property type="match status" value="1"/>
</dbReference>
<feature type="transmembrane region" description="Helical" evidence="2">
    <location>
        <begin position="311"/>
        <end position="333"/>
    </location>
</feature>
<keyword evidence="6" id="KW-1185">Reference proteome</keyword>
<dbReference type="AlphaFoldDB" id="A0A7M7SU65"/>
<sequence>MGKFRKMELLKSKCLAAAILLVAMAALTEAITPKVIQGVVEAERKMTLGGVPGNASKECVEAIEILLQPTSTQLQEYVFDAFGKPQAGILQGNLHWLGHYDECRSIKVPEYNIQYKYCATFFDVNFTAITQTKSPEVLLAWGVCVPKQCTETDIQNYLYVFVEMLNLTKYIEPANDKSFVSCAYEDHIPYSAGFVGTITLFSAIFLLMLLGAAYDCYLRYHRKNSSKMVVYTNTSTNNSAQNGRAGEAPINDDTAETKDDDTPLILVQEPPKHAIWEQFLLSFALNRNLAKLLNTNPGADRTIGCLNGLRVISMAWVILGHTFFFPSQMGIIGNLPTAVGWYQTFGFQVVGNAFFSVDSFFFMSGLLLTYITLKKMAKTSGKIPWAWFYFHRYWRLTPAILITTLIWMYIKPWVGDGPLWRSFQNTDSCIKYWWTNILYINNFYPQSFMHECIGWVWYLANDMQFFIISPFILVPLYFLPWLGLSLIGVLLAGSFAVTGALVGINKLGANGIAIPGVEATGADFSSVIYGKPYCRIPPYLVGMILGYLMYKQGDRRIRLNPALVSLGWAVATVIGMSCVYGLLGAYKGDLTLAGSILYEMLSRFAWAVSLSWLVFACREGYGGWVDDILSWSFWLPLSRVTYSAYLLHPIIIYIFLGNVKNTQMASLWLQPTYFVGYFVMSYGAAVVMALFIEFPFANLEKLFVPARRG</sequence>
<dbReference type="EnsemblMetazoa" id="XM_030975809">
    <property type="protein sequence ID" value="XP_030831669"/>
    <property type="gene ID" value="LOC588199"/>
</dbReference>
<keyword evidence="2" id="KW-0812">Transmembrane</keyword>
<reference evidence="5" key="2">
    <citation type="submission" date="2021-01" db="UniProtKB">
        <authorList>
            <consortium name="EnsemblMetazoa"/>
        </authorList>
    </citation>
    <scope>IDENTIFICATION</scope>
</reference>
<evidence type="ECO:0000313" key="6">
    <source>
        <dbReference type="Proteomes" id="UP000007110"/>
    </source>
</evidence>
<feature type="transmembrane region" description="Helical" evidence="2">
    <location>
        <begin position="455"/>
        <end position="474"/>
    </location>
</feature>
<dbReference type="OrthoDB" id="118951at2759"/>
<proteinExistence type="predicted"/>
<dbReference type="PANTHER" id="PTHR11161:SF0">
    <property type="entry name" value="O-ACYLTRANSFERASE LIKE PROTEIN"/>
    <property type="match status" value="1"/>
</dbReference>
<feature type="transmembrane region" description="Helical" evidence="2">
    <location>
        <begin position="190"/>
        <end position="218"/>
    </location>
</feature>
<evidence type="ECO:0000256" key="1">
    <source>
        <dbReference type="SAM" id="MobiDB-lite"/>
    </source>
</evidence>
<dbReference type="GeneID" id="588199"/>
<dbReference type="SMART" id="SM00703">
    <property type="entry name" value="NRF"/>
    <property type="match status" value="1"/>
</dbReference>
<feature type="transmembrane region" description="Helical" evidence="2">
    <location>
        <begin position="533"/>
        <end position="550"/>
    </location>
</feature>
<dbReference type="InterPro" id="IPR002656">
    <property type="entry name" value="Acyl_transf_3_dom"/>
</dbReference>
<feature type="transmembrane region" description="Helical" evidence="2">
    <location>
        <begin position="393"/>
        <end position="410"/>
    </location>
</feature>
<keyword evidence="2" id="KW-0472">Membrane</keyword>
<dbReference type="InParanoid" id="A0A7M7SU65"/>
<protein>
    <recommendedName>
        <fullName evidence="4">Nose resistant-to-fluoxetine protein N-terminal domain-containing protein</fullName>
    </recommendedName>
</protein>
<evidence type="ECO:0000256" key="3">
    <source>
        <dbReference type="SAM" id="SignalP"/>
    </source>
</evidence>
<feature type="domain" description="Nose resistant-to-fluoxetine protein N-terminal" evidence="4">
    <location>
        <begin position="56"/>
        <end position="178"/>
    </location>
</feature>